<dbReference type="InterPro" id="IPR029044">
    <property type="entry name" value="Nucleotide-diphossugar_trans"/>
</dbReference>
<dbReference type="Proteomes" id="UP000284022">
    <property type="component" value="Unassembled WGS sequence"/>
</dbReference>
<dbReference type="PANTHER" id="PTHR21485">
    <property type="entry name" value="HAD SUPERFAMILY MEMBERS CMAS AND KDSC"/>
    <property type="match status" value="1"/>
</dbReference>
<sequence length="228" mass="25941">MIAIIPARGGSKGLPGKNIKEMCDKPLIAYTIEAALKSKSIDHVILSTDDEEIAAVAKKYGAEVPFMRPAELASDTAMAVDNYIYTIGRLEKEWNTKIDSFVVLQPTSPLRIAEDIDGAVELFNARNADSVVTYVKEAHPIFWHKKIDENNKLEDIFEGTIANRQELPITYYPNGAVYVFSTEMIRQKKYYTDKSYAYIMPRERSIDIDFIDDFKYAEFLMSNSKDKK</sequence>
<dbReference type="CDD" id="cd02513">
    <property type="entry name" value="CMP-NeuAc_Synthase"/>
    <property type="match status" value="1"/>
</dbReference>
<organism evidence="2 4">
    <name type="scientific">Bacteroides uniformis</name>
    <dbReference type="NCBI Taxonomy" id="820"/>
    <lineage>
        <taxon>Bacteria</taxon>
        <taxon>Pseudomonadati</taxon>
        <taxon>Bacteroidota</taxon>
        <taxon>Bacteroidia</taxon>
        <taxon>Bacteroidales</taxon>
        <taxon>Bacteroidaceae</taxon>
        <taxon>Bacteroides</taxon>
    </lineage>
</organism>
<dbReference type="InterPro" id="IPR003329">
    <property type="entry name" value="Cytidylyl_trans"/>
</dbReference>
<protein>
    <submittedName>
        <fullName evidence="2">Acylneuraminate cytidylyltransferase family protein</fullName>
    </submittedName>
</protein>
<reference evidence="4 5" key="1">
    <citation type="submission" date="2018-08" db="EMBL/GenBank/DDBJ databases">
        <title>A genome reference for cultivated species of the human gut microbiota.</title>
        <authorList>
            <person name="Zou Y."/>
            <person name="Xue W."/>
            <person name="Luo G."/>
        </authorList>
    </citation>
    <scope>NUCLEOTIDE SEQUENCE [LARGE SCALE GENOMIC DNA]</scope>
    <source>
        <strain evidence="2 4">AF17-20</strain>
        <strain evidence="3 5">AM27-46</strain>
    </source>
</reference>
<gene>
    <name evidence="3" type="ORF">DW729_02385</name>
    <name evidence="2" type="ORF">DWW83_11440</name>
    <name evidence="1" type="ORF">GAQ59_10955</name>
</gene>
<dbReference type="EMBL" id="QSKL01000001">
    <property type="protein sequence ID" value="RHE62198.1"/>
    <property type="molecule type" value="Genomic_DNA"/>
</dbReference>
<dbReference type="EMBL" id="WCUG01000008">
    <property type="protein sequence ID" value="KAB4169849.1"/>
    <property type="molecule type" value="Genomic_DNA"/>
</dbReference>
<evidence type="ECO:0000313" key="6">
    <source>
        <dbReference type="Proteomes" id="UP000433928"/>
    </source>
</evidence>
<dbReference type="InterPro" id="IPR050793">
    <property type="entry name" value="CMP-NeuNAc_synthase"/>
</dbReference>
<dbReference type="Proteomes" id="UP000433928">
    <property type="component" value="Unassembled WGS sequence"/>
</dbReference>
<evidence type="ECO:0000313" key="5">
    <source>
        <dbReference type="Proteomes" id="UP000284640"/>
    </source>
</evidence>
<proteinExistence type="predicted"/>
<keyword evidence="2" id="KW-0548">Nucleotidyltransferase</keyword>
<evidence type="ECO:0000313" key="1">
    <source>
        <dbReference type="EMBL" id="KAB4169849.1"/>
    </source>
</evidence>
<dbReference type="RefSeq" id="WP_005828199.1">
    <property type="nucleotide sequence ID" value="NZ_CAXSKL010000001.1"/>
</dbReference>
<dbReference type="PANTHER" id="PTHR21485:SF6">
    <property type="entry name" value="N-ACYLNEURAMINATE CYTIDYLYLTRANSFERASE-RELATED"/>
    <property type="match status" value="1"/>
</dbReference>
<evidence type="ECO:0000313" key="2">
    <source>
        <dbReference type="EMBL" id="RGU39335.1"/>
    </source>
</evidence>
<comment type="caution">
    <text evidence="2">The sequence shown here is derived from an EMBL/GenBank/DDBJ whole genome shotgun (WGS) entry which is preliminary data.</text>
</comment>
<dbReference type="GeneID" id="99751822"/>
<dbReference type="SUPFAM" id="SSF53448">
    <property type="entry name" value="Nucleotide-diphospho-sugar transferases"/>
    <property type="match status" value="1"/>
</dbReference>
<dbReference type="Proteomes" id="UP000284640">
    <property type="component" value="Unassembled WGS sequence"/>
</dbReference>
<dbReference type="Pfam" id="PF02348">
    <property type="entry name" value="CTP_transf_3"/>
    <property type="match status" value="1"/>
</dbReference>
<reference evidence="1 6" key="2">
    <citation type="journal article" date="2019" name="Nat. Med.">
        <title>A library of human gut bacterial isolates paired with longitudinal multiomics data enables mechanistic microbiome research.</title>
        <authorList>
            <person name="Poyet M."/>
            <person name="Groussin M."/>
            <person name="Gibbons S.M."/>
            <person name="Avila-Pacheco J."/>
            <person name="Jiang X."/>
            <person name="Kearney S.M."/>
            <person name="Perrotta A.R."/>
            <person name="Berdy B."/>
            <person name="Zhao S."/>
            <person name="Lieberman T.D."/>
            <person name="Swanson P.K."/>
            <person name="Smith M."/>
            <person name="Roesemann S."/>
            <person name="Alexander J.E."/>
            <person name="Rich S.A."/>
            <person name="Livny J."/>
            <person name="Vlamakis H."/>
            <person name="Clish C."/>
            <person name="Bullock K."/>
            <person name="Deik A."/>
            <person name="Scott J."/>
            <person name="Pierce K.A."/>
            <person name="Xavier R.J."/>
            <person name="Alm E.J."/>
        </authorList>
    </citation>
    <scope>NUCLEOTIDE SEQUENCE [LARGE SCALE GENOMIC DNA]</scope>
    <source>
        <strain evidence="1 6">BIOML-A27</strain>
    </source>
</reference>
<name>A0A412SNH1_BACUN</name>
<dbReference type="GO" id="GO:0008781">
    <property type="term" value="F:N-acylneuraminate cytidylyltransferase activity"/>
    <property type="evidence" value="ECO:0007669"/>
    <property type="project" value="TreeGrafter"/>
</dbReference>
<dbReference type="EMBL" id="QRXV01000010">
    <property type="protein sequence ID" value="RGU39335.1"/>
    <property type="molecule type" value="Genomic_DNA"/>
</dbReference>
<evidence type="ECO:0000313" key="4">
    <source>
        <dbReference type="Proteomes" id="UP000284022"/>
    </source>
</evidence>
<keyword evidence="2" id="KW-0808">Transferase</keyword>
<dbReference type="AlphaFoldDB" id="A0A412SNH1"/>
<accession>A0A412SNH1</accession>
<evidence type="ECO:0000313" key="3">
    <source>
        <dbReference type="EMBL" id="RHE62198.1"/>
    </source>
</evidence>
<dbReference type="Gene3D" id="3.90.550.10">
    <property type="entry name" value="Spore Coat Polysaccharide Biosynthesis Protein SpsA, Chain A"/>
    <property type="match status" value="1"/>
</dbReference>